<evidence type="ECO:0000313" key="3">
    <source>
        <dbReference type="EMBL" id="RID98634.1"/>
    </source>
</evidence>
<feature type="region of interest" description="Disordered" evidence="1">
    <location>
        <begin position="61"/>
        <end position="81"/>
    </location>
</feature>
<proteinExistence type="predicted"/>
<dbReference type="EMBL" id="QXJC01000003">
    <property type="protein sequence ID" value="RID98634.1"/>
    <property type="molecule type" value="Genomic_DNA"/>
</dbReference>
<organism evidence="3 4">
    <name type="scientific">Simplicispira hankyongi</name>
    <dbReference type="NCBI Taxonomy" id="2315688"/>
    <lineage>
        <taxon>Bacteria</taxon>
        <taxon>Pseudomonadati</taxon>
        <taxon>Pseudomonadota</taxon>
        <taxon>Betaproteobacteria</taxon>
        <taxon>Burkholderiales</taxon>
        <taxon>Comamonadaceae</taxon>
        <taxon>Simplicispira</taxon>
    </lineage>
</organism>
<feature type="chain" id="PRO_5017283330" description="Glycoside hydrolase family 42 N-terminal domain-containing protein" evidence="2">
    <location>
        <begin position="26"/>
        <end position="636"/>
    </location>
</feature>
<gene>
    <name evidence="3" type="ORF">D3F03_10530</name>
</gene>
<feature type="signal peptide" evidence="2">
    <location>
        <begin position="1"/>
        <end position="25"/>
    </location>
</feature>
<evidence type="ECO:0000256" key="2">
    <source>
        <dbReference type="SAM" id="SignalP"/>
    </source>
</evidence>
<accession>A0A398C8I9</accession>
<dbReference type="AlphaFoldDB" id="A0A398C8I9"/>
<evidence type="ECO:0000256" key="1">
    <source>
        <dbReference type="SAM" id="MobiDB-lite"/>
    </source>
</evidence>
<dbReference type="RefSeq" id="WP_119109299.1">
    <property type="nucleotide sequence ID" value="NZ_QXJC01000003.1"/>
</dbReference>
<dbReference type="OrthoDB" id="8790280at2"/>
<sequence>MSLYRNRRAAALFAFNCLVACALLAAGAVGVQAVRAHTATLTATKAPLLLAPLVGVNDSCIEQSEGSPPSPASDKPEDLAASCSGAQGSAATLIESTLTQLAPAGAAASPYTLGYTLAVPLLTLFKRAPDGWEVDHERVAHVARTVALSSRPAVLYLFSTHFSVGSKLEEDLASNPANLAQTRDGPLPTGRYYGAPIYNWSVARTDNTLTARREQALAAVLAAVCTLPQPERARIRAVTVLGETHQLFPDFEAGMGYGGAYRITDYSPASVRGFQAYLRQQFGSVSQLNRTLGSRYAEFGDVAPPSRDIRTEALTRYTEHIDAFAQGSLPIAGWAFVAQPKRPGQARPAPWVHIYLDGVFIKKVRADRGRQDVAQALPEVRHADTGWRMDLDFRQVAPGLHRVDVLLEQRPGELTSIGSRQIAIMDARQQTPQPTPQKPLPTTATKRSGVLGHIDQPLEQASYYFNPLVPYWHRFRGQQVADYLAHFSQQVARSCLADVPRYTHQIVPFSNPGWDENKFAIGRSLQPGTGLRLGVSLYGDAAYGARFPAWLRTTGQTTYGVTEFHPLRAMDAQQLSDVLASHAAHGAQFLSFFLEPRWQGTLVPRAVHNPFSFDPDNQQFGSDVLYRAMQQVLHPG</sequence>
<keyword evidence="4" id="KW-1185">Reference proteome</keyword>
<reference evidence="3 4" key="1">
    <citation type="submission" date="2018-09" db="EMBL/GenBank/DDBJ databases">
        <title>Draft genome of Simplicispira sp. NY-02.</title>
        <authorList>
            <person name="Im W.T."/>
        </authorList>
    </citation>
    <scope>NUCLEOTIDE SEQUENCE [LARGE SCALE GENOMIC DNA]</scope>
    <source>
        <strain evidence="3 4">NY-02</strain>
    </source>
</reference>
<keyword evidence="2" id="KW-0732">Signal</keyword>
<name>A0A398C8I9_9BURK</name>
<comment type="caution">
    <text evidence="3">The sequence shown here is derived from an EMBL/GenBank/DDBJ whole genome shotgun (WGS) entry which is preliminary data.</text>
</comment>
<evidence type="ECO:0008006" key="5">
    <source>
        <dbReference type="Google" id="ProtNLM"/>
    </source>
</evidence>
<dbReference type="Proteomes" id="UP000266302">
    <property type="component" value="Unassembled WGS sequence"/>
</dbReference>
<evidence type="ECO:0000313" key="4">
    <source>
        <dbReference type="Proteomes" id="UP000266302"/>
    </source>
</evidence>
<protein>
    <recommendedName>
        <fullName evidence="5">Glycoside hydrolase family 42 N-terminal domain-containing protein</fullName>
    </recommendedName>
</protein>
<dbReference type="Gene3D" id="3.20.20.80">
    <property type="entry name" value="Glycosidases"/>
    <property type="match status" value="1"/>
</dbReference>